<evidence type="ECO:0000313" key="1">
    <source>
        <dbReference type="EMBL" id="KJA22137.1"/>
    </source>
</evidence>
<reference evidence="2" key="1">
    <citation type="submission" date="2014-04" db="EMBL/GenBank/DDBJ databases">
        <title>Evolutionary Origins and Diversification of the Mycorrhizal Mutualists.</title>
        <authorList>
            <consortium name="DOE Joint Genome Institute"/>
            <consortium name="Mycorrhizal Genomics Consortium"/>
            <person name="Kohler A."/>
            <person name="Kuo A."/>
            <person name="Nagy L.G."/>
            <person name="Floudas D."/>
            <person name="Copeland A."/>
            <person name="Barry K.W."/>
            <person name="Cichocki N."/>
            <person name="Veneault-Fourrey C."/>
            <person name="LaButti K."/>
            <person name="Lindquist E.A."/>
            <person name="Lipzen A."/>
            <person name="Lundell T."/>
            <person name="Morin E."/>
            <person name="Murat C."/>
            <person name="Riley R."/>
            <person name="Ohm R."/>
            <person name="Sun H."/>
            <person name="Tunlid A."/>
            <person name="Henrissat B."/>
            <person name="Grigoriev I.V."/>
            <person name="Hibbett D.S."/>
            <person name="Martin F."/>
        </authorList>
    </citation>
    <scope>NUCLEOTIDE SEQUENCE [LARGE SCALE GENOMIC DNA]</scope>
    <source>
        <strain evidence="2">FD-334 SS-4</strain>
    </source>
</reference>
<proteinExistence type="predicted"/>
<dbReference type="Proteomes" id="UP000054270">
    <property type="component" value="Unassembled WGS sequence"/>
</dbReference>
<name>A0A0D2L5I7_HYPSF</name>
<protein>
    <submittedName>
        <fullName evidence="1">Uncharacterized protein</fullName>
    </submittedName>
</protein>
<evidence type="ECO:0000313" key="2">
    <source>
        <dbReference type="Proteomes" id="UP000054270"/>
    </source>
</evidence>
<accession>A0A0D2L5I7</accession>
<dbReference type="AlphaFoldDB" id="A0A0D2L5I7"/>
<gene>
    <name evidence="1" type="ORF">HYPSUDRAFT_41275</name>
</gene>
<dbReference type="EMBL" id="KN817552">
    <property type="protein sequence ID" value="KJA22137.1"/>
    <property type="molecule type" value="Genomic_DNA"/>
</dbReference>
<organism evidence="1 2">
    <name type="scientific">Hypholoma sublateritium (strain FD-334 SS-4)</name>
    <dbReference type="NCBI Taxonomy" id="945553"/>
    <lineage>
        <taxon>Eukaryota</taxon>
        <taxon>Fungi</taxon>
        <taxon>Dikarya</taxon>
        <taxon>Basidiomycota</taxon>
        <taxon>Agaricomycotina</taxon>
        <taxon>Agaricomycetes</taxon>
        <taxon>Agaricomycetidae</taxon>
        <taxon>Agaricales</taxon>
        <taxon>Agaricineae</taxon>
        <taxon>Strophariaceae</taxon>
        <taxon>Hypholoma</taxon>
    </lineage>
</organism>
<sequence>MSQKVSVPQPVSPILKLWNALRLARHTEILIAGGSGVVDRVAVWRTMFTLERALPGPQSRRITPT</sequence>
<keyword evidence="2" id="KW-1185">Reference proteome</keyword>